<name>A0A5J5AWG7_9ASTE</name>
<dbReference type="Proteomes" id="UP000325577">
    <property type="component" value="Linkage Group LG18"/>
</dbReference>
<organism evidence="1 2">
    <name type="scientific">Nyssa sinensis</name>
    <dbReference type="NCBI Taxonomy" id="561372"/>
    <lineage>
        <taxon>Eukaryota</taxon>
        <taxon>Viridiplantae</taxon>
        <taxon>Streptophyta</taxon>
        <taxon>Embryophyta</taxon>
        <taxon>Tracheophyta</taxon>
        <taxon>Spermatophyta</taxon>
        <taxon>Magnoliopsida</taxon>
        <taxon>eudicotyledons</taxon>
        <taxon>Gunneridae</taxon>
        <taxon>Pentapetalae</taxon>
        <taxon>asterids</taxon>
        <taxon>Cornales</taxon>
        <taxon>Nyssaceae</taxon>
        <taxon>Nyssa</taxon>
    </lineage>
</organism>
<dbReference type="EMBL" id="CM018041">
    <property type="protein sequence ID" value="KAA8534610.1"/>
    <property type="molecule type" value="Genomic_DNA"/>
</dbReference>
<sequence length="175" mass="19487">MMLVATVKNAQAFDTVAVAPTGTSSCDSSRFNPLLPRIKDDSDLVTLIVEYQEAFSKDVIVNLGGEEAFGVPCSCKGFITFHLVLTPTSYRILIGFQAFAYIYKLRLGFTEFRASYIIKRIGTNCYYISLCSAILIQNQPQGEKGWGKCTLKIGGAWQFPPWKSLFVVPQTWYGV</sequence>
<gene>
    <name evidence="1" type="ORF">F0562_032131</name>
</gene>
<protein>
    <submittedName>
        <fullName evidence="1">Uncharacterized protein</fullName>
    </submittedName>
</protein>
<keyword evidence="2" id="KW-1185">Reference proteome</keyword>
<accession>A0A5J5AWG7</accession>
<proteinExistence type="predicted"/>
<reference evidence="1 2" key="1">
    <citation type="submission" date="2019-09" db="EMBL/GenBank/DDBJ databases">
        <title>A chromosome-level genome assembly of the Chinese tupelo Nyssa sinensis.</title>
        <authorList>
            <person name="Yang X."/>
            <person name="Kang M."/>
            <person name="Yang Y."/>
            <person name="Xiong H."/>
            <person name="Wang M."/>
            <person name="Zhang Z."/>
            <person name="Wang Z."/>
            <person name="Wu H."/>
            <person name="Ma T."/>
            <person name="Liu J."/>
            <person name="Xi Z."/>
        </authorList>
    </citation>
    <scope>NUCLEOTIDE SEQUENCE [LARGE SCALE GENOMIC DNA]</scope>
    <source>
        <strain evidence="1">J267</strain>
        <tissue evidence="1">Leaf</tissue>
    </source>
</reference>
<dbReference type="AlphaFoldDB" id="A0A5J5AWG7"/>
<evidence type="ECO:0000313" key="1">
    <source>
        <dbReference type="EMBL" id="KAA8534610.1"/>
    </source>
</evidence>
<dbReference type="OrthoDB" id="1750920at2759"/>
<evidence type="ECO:0000313" key="2">
    <source>
        <dbReference type="Proteomes" id="UP000325577"/>
    </source>
</evidence>